<dbReference type="GeneID" id="109711336"/>
<keyword evidence="2" id="KW-0812">Transmembrane</keyword>
<evidence type="ECO:0000256" key="2">
    <source>
        <dbReference type="SAM" id="Phobius"/>
    </source>
</evidence>
<keyword evidence="2" id="KW-1133">Transmembrane helix</keyword>
<feature type="compositionally biased region" description="Low complexity" evidence="1">
    <location>
        <begin position="54"/>
        <end position="72"/>
    </location>
</feature>
<accession>A0A6P5F8W1</accession>
<keyword evidence="2" id="KW-0472">Membrane</keyword>
<dbReference type="Proteomes" id="UP000515123">
    <property type="component" value="Linkage group 1"/>
</dbReference>
<proteinExistence type="predicted"/>
<dbReference type="PANTHER" id="PTHR37206:SF4">
    <property type="entry name" value="TRANSMEMBRANE PROTEIN"/>
    <property type="match status" value="1"/>
</dbReference>
<reference evidence="4" key="2">
    <citation type="submission" date="2025-08" db="UniProtKB">
        <authorList>
            <consortium name="RefSeq"/>
        </authorList>
    </citation>
    <scope>IDENTIFICATION</scope>
    <source>
        <tissue evidence="4">Leaf</tissue>
    </source>
</reference>
<gene>
    <name evidence="4" type="primary">LOC109711336</name>
</gene>
<evidence type="ECO:0000313" key="3">
    <source>
        <dbReference type="Proteomes" id="UP000515123"/>
    </source>
</evidence>
<feature type="transmembrane region" description="Helical" evidence="2">
    <location>
        <begin position="199"/>
        <end position="225"/>
    </location>
</feature>
<dbReference type="RefSeq" id="XP_020089923.1">
    <property type="nucleotide sequence ID" value="XM_020234334.1"/>
</dbReference>
<sequence length="274" mass="29928">MGEKISSNPIPPPQPSLHPLVLLAPDSINPHLLNKRRTLTLLRAMEGYGGGGAASRSAAAPGDGWEAAAAAAAEEEEEEEEERFRGWEMVADGIGGGIGGGGSFDDCAIFPPSLHEGLHLRAESNQALVPLLHQEPSHSGRVEEEELEEEEEEEEEEREEEEEEERGPLVRRGFSDSARQIWDSGIEVIQSKISLCGGVVGGVCATGAGVWSVAAMSVFAGVLMYMRRRDRRERDLLLLLVQEKDKRITQLLHQIALMNAVNPAIHQVSILRKF</sequence>
<feature type="region of interest" description="Disordered" evidence="1">
    <location>
        <begin position="50"/>
        <end position="82"/>
    </location>
</feature>
<dbReference type="PANTHER" id="PTHR37206">
    <property type="entry name" value="TRANSMEMBRANE PROTEIN"/>
    <property type="match status" value="1"/>
</dbReference>
<name>A0A6P5F8W1_ANACO</name>
<dbReference type="AlphaFoldDB" id="A0A6P5F8W1"/>
<feature type="compositionally biased region" description="Acidic residues" evidence="1">
    <location>
        <begin position="143"/>
        <end position="165"/>
    </location>
</feature>
<organism evidence="3 4">
    <name type="scientific">Ananas comosus</name>
    <name type="common">Pineapple</name>
    <name type="synonym">Ananas ananas</name>
    <dbReference type="NCBI Taxonomy" id="4615"/>
    <lineage>
        <taxon>Eukaryota</taxon>
        <taxon>Viridiplantae</taxon>
        <taxon>Streptophyta</taxon>
        <taxon>Embryophyta</taxon>
        <taxon>Tracheophyta</taxon>
        <taxon>Spermatophyta</taxon>
        <taxon>Magnoliopsida</taxon>
        <taxon>Liliopsida</taxon>
        <taxon>Poales</taxon>
        <taxon>Bromeliaceae</taxon>
        <taxon>Bromelioideae</taxon>
        <taxon>Ananas</taxon>
    </lineage>
</organism>
<keyword evidence="3" id="KW-1185">Reference proteome</keyword>
<reference evidence="3" key="1">
    <citation type="journal article" date="2015" name="Nat. Genet.">
        <title>The pineapple genome and the evolution of CAM photosynthesis.</title>
        <authorList>
            <person name="Ming R."/>
            <person name="VanBuren R."/>
            <person name="Wai C.M."/>
            <person name="Tang H."/>
            <person name="Schatz M.C."/>
            <person name="Bowers J.E."/>
            <person name="Lyons E."/>
            <person name="Wang M.L."/>
            <person name="Chen J."/>
            <person name="Biggers E."/>
            <person name="Zhang J."/>
            <person name="Huang L."/>
            <person name="Zhang L."/>
            <person name="Miao W."/>
            <person name="Zhang J."/>
            <person name="Ye Z."/>
            <person name="Miao C."/>
            <person name="Lin Z."/>
            <person name="Wang H."/>
            <person name="Zhou H."/>
            <person name="Yim W.C."/>
            <person name="Priest H.D."/>
            <person name="Zheng C."/>
            <person name="Woodhouse M."/>
            <person name="Edger P.P."/>
            <person name="Guyot R."/>
            <person name="Guo H.B."/>
            <person name="Guo H."/>
            <person name="Zheng G."/>
            <person name="Singh R."/>
            <person name="Sharma A."/>
            <person name="Min X."/>
            <person name="Zheng Y."/>
            <person name="Lee H."/>
            <person name="Gurtowski J."/>
            <person name="Sedlazeck F.J."/>
            <person name="Harkess A."/>
            <person name="McKain M.R."/>
            <person name="Liao Z."/>
            <person name="Fang J."/>
            <person name="Liu J."/>
            <person name="Zhang X."/>
            <person name="Zhang Q."/>
            <person name="Hu W."/>
            <person name="Qin Y."/>
            <person name="Wang K."/>
            <person name="Chen L.Y."/>
            <person name="Shirley N."/>
            <person name="Lin Y.R."/>
            <person name="Liu L.Y."/>
            <person name="Hernandez A.G."/>
            <person name="Wright C.L."/>
            <person name="Bulone V."/>
            <person name="Tuskan G.A."/>
            <person name="Heath K."/>
            <person name="Zee F."/>
            <person name="Moore P.H."/>
            <person name="Sunkar R."/>
            <person name="Leebens-Mack J.H."/>
            <person name="Mockler T."/>
            <person name="Bennetzen J.L."/>
            <person name="Freeling M."/>
            <person name="Sankoff D."/>
            <person name="Paterson A.H."/>
            <person name="Zhu X."/>
            <person name="Yang X."/>
            <person name="Smith J.A."/>
            <person name="Cushman J.C."/>
            <person name="Paull R.E."/>
            <person name="Yu Q."/>
        </authorList>
    </citation>
    <scope>NUCLEOTIDE SEQUENCE [LARGE SCALE GENOMIC DNA]</scope>
    <source>
        <strain evidence="3">cv. F153</strain>
    </source>
</reference>
<feature type="region of interest" description="Disordered" evidence="1">
    <location>
        <begin position="134"/>
        <end position="170"/>
    </location>
</feature>
<protein>
    <submittedName>
        <fullName evidence="4">Zinc finger and BTB domain-containing protein 4-like isoform X1</fullName>
    </submittedName>
</protein>
<evidence type="ECO:0000313" key="4">
    <source>
        <dbReference type="RefSeq" id="XP_020089923.1"/>
    </source>
</evidence>
<dbReference type="OrthoDB" id="695484at2759"/>
<evidence type="ECO:0000256" key="1">
    <source>
        <dbReference type="SAM" id="MobiDB-lite"/>
    </source>
</evidence>